<dbReference type="eggNOG" id="arCOG02877">
    <property type="taxonomic scope" value="Archaea"/>
</dbReference>
<dbReference type="GO" id="GO:0005975">
    <property type="term" value="P:carbohydrate metabolic process"/>
    <property type="evidence" value="ECO:0007669"/>
    <property type="project" value="InterPro"/>
</dbReference>
<gene>
    <name evidence="2" type="ORF">C475_15613</name>
</gene>
<dbReference type="EMBL" id="AOIU01000033">
    <property type="protein sequence ID" value="ELZ23712.1"/>
    <property type="molecule type" value="Genomic_DNA"/>
</dbReference>
<organism evidence="2 3">
    <name type="scientific">Halosimplex carlsbadense 2-9-1</name>
    <dbReference type="NCBI Taxonomy" id="797114"/>
    <lineage>
        <taxon>Archaea</taxon>
        <taxon>Methanobacteriati</taxon>
        <taxon>Methanobacteriota</taxon>
        <taxon>Stenosarchaea group</taxon>
        <taxon>Halobacteria</taxon>
        <taxon>Halobacteriales</taxon>
        <taxon>Haloarculaceae</taxon>
        <taxon>Halosimplex</taxon>
    </lineage>
</organism>
<evidence type="ECO:0008006" key="4">
    <source>
        <dbReference type="Google" id="ProtNLM"/>
    </source>
</evidence>
<dbReference type="Gene3D" id="3.20.20.370">
    <property type="entry name" value="Glycoside hydrolase/deacetylase"/>
    <property type="match status" value="1"/>
</dbReference>
<protein>
    <recommendedName>
        <fullName evidence="4">Polysaccharide deacetylase</fullName>
    </recommendedName>
</protein>
<dbReference type="Proteomes" id="UP000011626">
    <property type="component" value="Unassembled WGS sequence"/>
</dbReference>
<name>M0CMT1_9EURY</name>
<keyword evidence="3" id="KW-1185">Reference proteome</keyword>
<dbReference type="CDD" id="cd10931">
    <property type="entry name" value="CE4_u7"/>
    <property type="match status" value="1"/>
</dbReference>
<sequence length="313" mass="35988">MSDSEHEFSLCLTHDVDRPYKTWAHALFYTALEREPSHLTALRPEANPYWQFDRIARIEDELGVRSAFYFLSEPPLTEKSTTQLRDWNEWVQLLFRYDLTRPEIAETMWKLADGGWEVGLHGSYDSCDDRERLAHEKGRIERTLGEEITGGRQHYLNLDPPESWRHHRAIGLDYDATLGADTYGFQHGYDVRRPFDDEFAVFPLTFMETDLPDPGASFEEAWAVCADLLDEAAANDAVMTVLWHPRYFASEEFPGHTRLYRRLIETAEEMDAWIGSPGAYYSRHIADGRTPREVEDMGAPESGLDASGDGRTS</sequence>
<dbReference type="STRING" id="797114.C475_15613"/>
<dbReference type="InterPro" id="IPR011330">
    <property type="entry name" value="Glyco_hydro/deAcase_b/a-brl"/>
</dbReference>
<dbReference type="PATRIC" id="fig|797114.5.peg.3169"/>
<comment type="caution">
    <text evidence="2">The sequence shown here is derived from an EMBL/GenBank/DDBJ whole genome shotgun (WGS) entry which is preliminary data.</text>
</comment>
<dbReference type="RefSeq" id="WP_006884791.1">
    <property type="nucleotide sequence ID" value="NZ_AOIU01000033.1"/>
</dbReference>
<evidence type="ECO:0000256" key="1">
    <source>
        <dbReference type="SAM" id="MobiDB-lite"/>
    </source>
</evidence>
<dbReference type="SUPFAM" id="SSF88713">
    <property type="entry name" value="Glycoside hydrolase/deacetylase"/>
    <property type="match status" value="1"/>
</dbReference>
<evidence type="ECO:0000313" key="2">
    <source>
        <dbReference type="EMBL" id="ELZ23712.1"/>
    </source>
</evidence>
<dbReference type="OrthoDB" id="371704at2157"/>
<reference evidence="2 3" key="1">
    <citation type="journal article" date="2014" name="PLoS Genet.">
        <title>Phylogenetically driven sequencing of extremely halophilic archaea reveals strategies for static and dynamic osmo-response.</title>
        <authorList>
            <person name="Becker E.A."/>
            <person name="Seitzer P.M."/>
            <person name="Tritt A."/>
            <person name="Larsen D."/>
            <person name="Krusor M."/>
            <person name="Yao A.I."/>
            <person name="Wu D."/>
            <person name="Madern D."/>
            <person name="Eisen J.A."/>
            <person name="Darling A.E."/>
            <person name="Facciotti M.T."/>
        </authorList>
    </citation>
    <scope>NUCLEOTIDE SEQUENCE [LARGE SCALE GENOMIC DNA]</scope>
    <source>
        <strain evidence="2 3">2-9-1</strain>
    </source>
</reference>
<dbReference type="AlphaFoldDB" id="M0CMT1"/>
<evidence type="ECO:0000313" key="3">
    <source>
        <dbReference type="Proteomes" id="UP000011626"/>
    </source>
</evidence>
<accession>M0CMT1</accession>
<proteinExistence type="predicted"/>
<feature type="region of interest" description="Disordered" evidence="1">
    <location>
        <begin position="291"/>
        <end position="313"/>
    </location>
</feature>